<dbReference type="GO" id="GO:0016829">
    <property type="term" value="F:lyase activity"/>
    <property type="evidence" value="ECO:0007669"/>
    <property type="project" value="InterPro"/>
</dbReference>
<keyword evidence="4" id="KW-1185">Reference proteome</keyword>
<protein>
    <recommendedName>
        <fullName evidence="2">MmgE/PrpD N-terminal domain-containing protein</fullName>
    </recommendedName>
</protein>
<organism evidence="3 4">
    <name type="scientific">Colletotrichum phormii</name>
    <dbReference type="NCBI Taxonomy" id="359342"/>
    <lineage>
        <taxon>Eukaryota</taxon>
        <taxon>Fungi</taxon>
        <taxon>Dikarya</taxon>
        <taxon>Ascomycota</taxon>
        <taxon>Pezizomycotina</taxon>
        <taxon>Sordariomycetes</taxon>
        <taxon>Hypocreomycetidae</taxon>
        <taxon>Glomerellales</taxon>
        <taxon>Glomerellaceae</taxon>
        <taxon>Colletotrichum</taxon>
        <taxon>Colletotrichum acutatum species complex</taxon>
    </lineage>
</organism>
<comment type="caution">
    <text evidence="3">The sequence shown here is derived from an EMBL/GenBank/DDBJ whole genome shotgun (WGS) entry which is preliminary data.</text>
</comment>
<dbReference type="GeneID" id="85472250"/>
<dbReference type="InterPro" id="IPR005656">
    <property type="entry name" value="MmgE_PrpD"/>
</dbReference>
<evidence type="ECO:0000259" key="2">
    <source>
        <dbReference type="Pfam" id="PF03972"/>
    </source>
</evidence>
<dbReference type="Pfam" id="PF03972">
    <property type="entry name" value="MmgE_PrpD_N"/>
    <property type="match status" value="1"/>
</dbReference>
<dbReference type="RefSeq" id="XP_060449654.1">
    <property type="nucleotide sequence ID" value="XM_060587388.1"/>
</dbReference>
<dbReference type="InterPro" id="IPR045336">
    <property type="entry name" value="MmgE_PrpD_N"/>
</dbReference>
<gene>
    <name evidence="3" type="ORF">BDP81DRAFT_390357</name>
</gene>
<dbReference type="InterPro" id="IPR036148">
    <property type="entry name" value="MmgE/PrpD_sf"/>
</dbReference>
<reference evidence="3" key="1">
    <citation type="submission" date="2021-06" db="EMBL/GenBank/DDBJ databases">
        <title>Comparative genomics, transcriptomics and evolutionary studies reveal genomic signatures of adaptation to plant cell wall in hemibiotrophic fungi.</title>
        <authorList>
            <consortium name="DOE Joint Genome Institute"/>
            <person name="Baroncelli R."/>
            <person name="Diaz J.F."/>
            <person name="Benocci T."/>
            <person name="Peng M."/>
            <person name="Battaglia E."/>
            <person name="Haridas S."/>
            <person name="Andreopoulos W."/>
            <person name="Labutti K."/>
            <person name="Pangilinan J."/>
            <person name="Floch G.L."/>
            <person name="Makela M.R."/>
            <person name="Henrissat B."/>
            <person name="Grigoriev I.V."/>
            <person name="Crouch J.A."/>
            <person name="De Vries R.P."/>
            <person name="Sukno S.A."/>
            <person name="Thon M.R."/>
        </authorList>
    </citation>
    <scope>NUCLEOTIDE SEQUENCE</scope>
    <source>
        <strain evidence="3">CBS 102054</strain>
    </source>
</reference>
<dbReference type="Gene3D" id="1.10.4100.10">
    <property type="entry name" value="2-methylcitrate dehydratase PrpD"/>
    <property type="match status" value="1"/>
</dbReference>
<dbReference type="EMBL" id="JAHMHQ010000003">
    <property type="protein sequence ID" value="KAK1641047.1"/>
    <property type="molecule type" value="Genomic_DNA"/>
</dbReference>
<dbReference type="Proteomes" id="UP001243989">
    <property type="component" value="Unassembled WGS sequence"/>
</dbReference>
<dbReference type="PANTHER" id="PTHR16943:SF8">
    <property type="entry name" value="2-METHYLCITRATE DEHYDRATASE"/>
    <property type="match status" value="1"/>
</dbReference>
<dbReference type="PANTHER" id="PTHR16943">
    <property type="entry name" value="2-METHYLCITRATE DEHYDRATASE-RELATED"/>
    <property type="match status" value="1"/>
</dbReference>
<evidence type="ECO:0000256" key="1">
    <source>
        <dbReference type="ARBA" id="ARBA00006174"/>
    </source>
</evidence>
<accession>A0AAJ0EI05</accession>
<name>A0AAJ0EI05_9PEZI</name>
<sequence>MASGNYTMDLAKFAASLTSKALPKSLYGSLPILVLDIVTAMLTGMVQPVYKSSTEALTSIHGNGGPQLVAAIDGTETTIFGAMYLNGIAAGAFQIEHVVLNAHPSSSVLPALLVYASTRNTTTTGEDFLTALAAGYEVCARIGLASGASVQDERGFHNPAINGQLAAAAAVGNLLGWDAETIASAMGVAASSSGGLVAFQTTDAKTNQIHPGHGRPLGIEAALMARAGVTGPPDVLENEMGFLHAFSPEPNATALTDQLGDRWDCEATTAKHYPMHSRFQTLVSSIQDYKKKDPWDKEVKGVTAYAGPRLLRESHQIAHPKTLDQAQYSVLFCLAAAVLLDLSSPFIFNNTLVGNEAVQKLSGEVIMEQVYDDERTEGGYVVVSFSDDSTVNITATYSGYTGLYENPD</sequence>
<dbReference type="SUPFAM" id="SSF103378">
    <property type="entry name" value="2-methylcitrate dehydratase PrpD"/>
    <property type="match status" value="1"/>
</dbReference>
<feature type="domain" description="MmgE/PrpD N-terminal" evidence="2">
    <location>
        <begin position="9"/>
        <end position="251"/>
    </location>
</feature>
<dbReference type="AlphaFoldDB" id="A0AAJ0EI05"/>
<evidence type="ECO:0000313" key="3">
    <source>
        <dbReference type="EMBL" id="KAK1641047.1"/>
    </source>
</evidence>
<evidence type="ECO:0000313" key="4">
    <source>
        <dbReference type="Proteomes" id="UP001243989"/>
    </source>
</evidence>
<dbReference type="InterPro" id="IPR042183">
    <property type="entry name" value="MmgE/PrpD_sf_1"/>
</dbReference>
<comment type="similarity">
    <text evidence="1">Belongs to the PrpD family.</text>
</comment>
<proteinExistence type="inferred from homology"/>